<dbReference type="Gene3D" id="1.10.150.720">
    <property type="entry name" value="Haloacid dehalogenase-like hydrolase"/>
    <property type="match status" value="1"/>
</dbReference>
<protein>
    <submittedName>
        <fullName evidence="1">REG-2-like HAD superfamily hydrolase</fullName>
    </submittedName>
</protein>
<dbReference type="InterPro" id="IPR023214">
    <property type="entry name" value="HAD_sf"/>
</dbReference>
<proteinExistence type="predicted"/>
<dbReference type="NCBIfam" id="TIGR01549">
    <property type="entry name" value="HAD-SF-IA-v1"/>
    <property type="match status" value="1"/>
</dbReference>
<dbReference type="PANTHER" id="PTHR46191">
    <property type="match status" value="1"/>
</dbReference>
<keyword evidence="1" id="KW-0378">Hydrolase</keyword>
<gene>
    <name evidence="1" type="ORF">NIES806_23660</name>
</gene>
<dbReference type="NCBIfam" id="TIGR02252">
    <property type="entry name" value="DREG-2"/>
    <property type="match status" value="1"/>
</dbReference>
<dbReference type="AlphaFoldDB" id="A0A1Z4V3Q5"/>
<dbReference type="KEGG" id="dcm:NIES806_23660"/>
<dbReference type="SFLD" id="SFLDG01129">
    <property type="entry name" value="C1.5:_HAD__Beta-PGM__Phosphata"/>
    <property type="match status" value="1"/>
</dbReference>
<keyword evidence="2" id="KW-1185">Reference proteome</keyword>
<dbReference type="InterPro" id="IPR006439">
    <property type="entry name" value="HAD-SF_hydro_IA"/>
</dbReference>
<accession>A0A1Z4V3Q5</accession>
<dbReference type="OrthoDB" id="9809962at2"/>
<dbReference type="InterPro" id="IPR011949">
    <property type="entry name" value="HAD-SF_hydro_IA_REG-2-like"/>
</dbReference>
<dbReference type="PANTHER" id="PTHR46191:SF2">
    <property type="entry name" value="HALOACID DEHALOGENASE-LIKE HYDROLASE DOMAIN-CONTAINING PROTEIN 3"/>
    <property type="match status" value="1"/>
</dbReference>
<reference evidence="1 2" key="1">
    <citation type="submission" date="2017-06" db="EMBL/GenBank/DDBJ databases">
        <title>Genome sequencing of cyanobaciteial culture collection at National Institute for Environmental Studies (NIES).</title>
        <authorList>
            <person name="Hirose Y."/>
            <person name="Shimura Y."/>
            <person name="Fujisawa T."/>
            <person name="Nakamura Y."/>
            <person name="Kawachi M."/>
        </authorList>
    </citation>
    <scope>NUCLEOTIDE SEQUENCE [LARGE SCALE GENOMIC DNA]</scope>
    <source>
        <strain evidence="1 2">NIES-806</strain>
    </source>
</reference>
<dbReference type="Pfam" id="PF00702">
    <property type="entry name" value="Hydrolase"/>
    <property type="match status" value="1"/>
</dbReference>
<dbReference type="CDD" id="cd16415">
    <property type="entry name" value="HAD_dREG-2_like"/>
    <property type="match status" value="1"/>
</dbReference>
<dbReference type="InterPro" id="IPR044924">
    <property type="entry name" value="HAD-SF_hydro_IA_REG-2-like_cap"/>
</dbReference>
<dbReference type="InterPro" id="IPR051828">
    <property type="entry name" value="HAD-like_hydrolase_domain"/>
</dbReference>
<dbReference type="SFLD" id="SFLDS00003">
    <property type="entry name" value="Haloacid_Dehalogenase"/>
    <property type="match status" value="1"/>
</dbReference>
<organism evidence="1 2">
    <name type="scientific">Dolichospermum compactum NIES-806</name>
    <dbReference type="NCBI Taxonomy" id="1973481"/>
    <lineage>
        <taxon>Bacteria</taxon>
        <taxon>Bacillati</taxon>
        <taxon>Cyanobacteriota</taxon>
        <taxon>Cyanophyceae</taxon>
        <taxon>Nostocales</taxon>
        <taxon>Aphanizomenonaceae</taxon>
        <taxon>Dolichospermum</taxon>
        <taxon>Dolichospermum compactum</taxon>
    </lineage>
</organism>
<dbReference type="EMBL" id="AP018316">
    <property type="protein sequence ID" value="BAZ86156.1"/>
    <property type="molecule type" value="Genomic_DNA"/>
</dbReference>
<sequence length="217" mass="24652">MKKPKVIFVDAVGTLFGIKGSVGEIYRQIAQEFGVEVSAQILDQNFVKSFKASPPPIFLDADIKDIPQREYDWWRIIALNTFEGAGVLQEFTDFTAFFTELYIHFGTPEPWYVYPDVTLALMNWRRLGVELGVLSNFDSRLYLVLQGLGLREYFSSVTISTQVRAAKPDPEIFKIALNKHKCSPEEAWHIGDSITDDYYGAKSAGMRGIWINRNPSV</sequence>
<dbReference type="InterPro" id="IPR036412">
    <property type="entry name" value="HAD-like_sf"/>
</dbReference>
<dbReference type="Proteomes" id="UP000218702">
    <property type="component" value="Chromosome"/>
</dbReference>
<name>A0A1Z4V3Q5_9CYAN</name>
<dbReference type="Gene3D" id="3.40.50.1000">
    <property type="entry name" value="HAD superfamily/HAD-like"/>
    <property type="match status" value="1"/>
</dbReference>
<dbReference type="SUPFAM" id="SSF56784">
    <property type="entry name" value="HAD-like"/>
    <property type="match status" value="1"/>
</dbReference>
<evidence type="ECO:0000313" key="2">
    <source>
        <dbReference type="Proteomes" id="UP000218702"/>
    </source>
</evidence>
<dbReference type="GO" id="GO:0016787">
    <property type="term" value="F:hydrolase activity"/>
    <property type="evidence" value="ECO:0007669"/>
    <property type="project" value="UniProtKB-KW"/>
</dbReference>
<evidence type="ECO:0000313" key="1">
    <source>
        <dbReference type="EMBL" id="BAZ86156.1"/>
    </source>
</evidence>
<dbReference type="RefSeq" id="WP_096667463.1">
    <property type="nucleotide sequence ID" value="NZ_AP018316.1"/>
</dbReference>
<dbReference type="PRINTS" id="PR00413">
    <property type="entry name" value="HADHALOGNASE"/>
</dbReference>